<evidence type="ECO:0000256" key="1">
    <source>
        <dbReference type="SAM" id="MobiDB-lite"/>
    </source>
</evidence>
<dbReference type="EMBL" id="AFHG01000049">
    <property type="protein sequence ID" value="EGK71575.1"/>
    <property type="molecule type" value="Genomic_DNA"/>
</dbReference>
<evidence type="ECO:0000313" key="3">
    <source>
        <dbReference type="EMBL" id="EGK71575.1"/>
    </source>
</evidence>
<dbReference type="RefSeq" id="WP_008061387.1">
    <property type="nucleotide sequence ID" value="NZ_AFHG01000049.1"/>
</dbReference>
<dbReference type="InterPro" id="IPR021834">
    <property type="entry name" value="DUF3426"/>
</dbReference>
<reference evidence="3 4" key="1">
    <citation type="journal article" date="2011" name="J. Bacteriol.">
        <title>Genome sequence of Methyloversatilis universalis FAM5T, a methylotrophic representative of the order Rhodocyclales.</title>
        <authorList>
            <person name="Kittichotirat W."/>
            <person name="Good N.M."/>
            <person name="Hall R."/>
            <person name="Bringel F."/>
            <person name="Lajus A."/>
            <person name="Medigue C."/>
            <person name="Smalley N.E."/>
            <person name="Beck D."/>
            <person name="Bumgarner R."/>
            <person name="Vuilleumier S."/>
            <person name="Kalyuzhnaya M.G."/>
        </authorList>
    </citation>
    <scope>NUCLEOTIDE SEQUENCE [LARGE SCALE GENOMIC DNA]</scope>
    <source>
        <strain evidence="4">ATCC BAA-1314 / JCM 13912 / FAM5</strain>
    </source>
</reference>
<dbReference type="Pfam" id="PF13719">
    <property type="entry name" value="Zn_ribbon_5"/>
    <property type="match status" value="1"/>
</dbReference>
<dbReference type="NCBIfam" id="TIGR02098">
    <property type="entry name" value="MJ0042_CXXC"/>
    <property type="match status" value="1"/>
</dbReference>
<organism evidence="3 4">
    <name type="scientific">Methyloversatilis universalis (strain ATCC BAA-1314 / DSM 25237 / JCM 13912 / CCUG 52030 / FAM5)</name>
    <dbReference type="NCBI Taxonomy" id="1000565"/>
    <lineage>
        <taxon>Bacteria</taxon>
        <taxon>Pseudomonadati</taxon>
        <taxon>Pseudomonadota</taxon>
        <taxon>Betaproteobacteria</taxon>
        <taxon>Nitrosomonadales</taxon>
        <taxon>Sterolibacteriaceae</taxon>
        <taxon>Methyloversatilis</taxon>
    </lineage>
</organism>
<dbReference type="InterPro" id="IPR011723">
    <property type="entry name" value="Znf/thioredoxin_put"/>
</dbReference>
<feature type="region of interest" description="Disordered" evidence="1">
    <location>
        <begin position="51"/>
        <end position="71"/>
    </location>
</feature>
<dbReference type="Pfam" id="PF11906">
    <property type="entry name" value="DUF3426"/>
    <property type="match status" value="1"/>
</dbReference>
<feature type="region of interest" description="Disordered" evidence="1">
    <location>
        <begin position="89"/>
        <end position="114"/>
    </location>
</feature>
<dbReference type="STRING" id="1000565.METUNv1_02079"/>
<accession>F5RCS4</accession>
<dbReference type="Proteomes" id="UP000005019">
    <property type="component" value="Unassembled WGS sequence"/>
</dbReference>
<proteinExistence type="predicted"/>
<protein>
    <recommendedName>
        <fullName evidence="2">Zinc finger/thioredoxin putative domain-containing protein</fullName>
    </recommendedName>
</protein>
<gene>
    <name evidence="3" type="ORF">METUNv1_02079</name>
</gene>
<dbReference type="OrthoDB" id="5294582at2"/>
<feature type="domain" description="Zinc finger/thioredoxin putative" evidence="2">
    <location>
        <begin position="1"/>
        <end position="37"/>
    </location>
</feature>
<dbReference type="eggNOG" id="COG1273">
    <property type="taxonomic scope" value="Bacteria"/>
</dbReference>
<feature type="region of interest" description="Disordered" evidence="1">
    <location>
        <begin position="136"/>
        <end position="160"/>
    </location>
</feature>
<evidence type="ECO:0000313" key="4">
    <source>
        <dbReference type="Proteomes" id="UP000005019"/>
    </source>
</evidence>
<comment type="caution">
    <text evidence="3">The sequence shown here is derived from an EMBL/GenBank/DDBJ whole genome shotgun (WGS) entry which is preliminary data.</text>
</comment>
<keyword evidence="4" id="KW-1185">Reference proteome</keyword>
<evidence type="ECO:0000259" key="2">
    <source>
        <dbReference type="Pfam" id="PF13719"/>
    </source>
</evidence>
<dbReference type="AlphaFoldDB" id="F5RCS4"/>
<name>F5RCS4_METUF</name>
<sequence>MLTRCPACATVFRLDTVQLRAREGRVRCGRCHTVFDAVDAMVELPLPRSAVAAPQADSHQAADAPPPEHSHATLSVLTAPAIETPAQSPADIITDWPPEDAPEGSTADAGELPAPQAGESVECLVERTTDYWATQGANEAVEPDLTDTPVTTQDTPRDDDLDDAIAIDLGAPLDEAADSSPPAADPDITQPVPVVDMLAELEATDDRYRDPDASAHDAPDTAADVPPADAAPLADNTIAATPVGTLQPAEPDPLLDVPARLEPVRDPAVQRIRRELYGDAAPAGRSLIATVLWTTGCTLLALAAVAQLIYVFRTELAVAQPALKPVLERACERLGCSVPAPRRADLISIESSELNPDRERAPLLRLNALLRNGAAFPQTWPHLELTLTDTADRPVLRRVIAPEDYLPAADRPETFTGNSEHAVSLLVDPGATSAGGYRLYVFHP</sequence>